<gene>
    <name evidence="2" type="ORF">Cvel_27079</name>
</gene>
<reference evidence="2" key="1">
    <citation type="submission" date="2014-11" db="EMBL/GenBank/DDBJ databases">
        <authorList>
            <person name="Otto D Thomas"/>
            <person name="Naeem Raeece"/>
        </authorList>
    </citation>
    <scope>NUCLEOTIDE SEQUENCE</scope>
</reference>
<name>A0A0G4HFI5_9ALVE</name>
<dbReference type="EMBL" id="CDMZ01002542">
    <property type="protein sequence ID" value="CEM42830.1"/>
    <property type="molecule type" value="Genomic_DNA"/>
</dbReference>
<keyword evidence="1" id="KW-0732">Signal</keyword>
<feature type="chain" id="PRO_5005191922" description="F-box domain-containing protein" evidence="1">
    <location>
        <begin position="34"/>
        <end position="88"/>
    </location>
</feature>
<dbReference type="VEuPathDB" id="CryptoDB:Cvel_27079"/>
<evidence type="ECO:0000313" key="2">
    <source>
        <dbReference type="EMBL" id="CEM42830.1"/>
    </source>
</evidence>
<feature type="signal peptide" evidence="1">
    <location>
        <begin position="1"/>
        <end position="33"/>
    </location>
</feature>
<accession>A0A0G4HFI5</accession>
<proteinExistence type="predicted"/>
<evidence type="ECO:0008006" key="3">
    <source>
        <dbReference type="Google" id="ProtNLM"/>
    </source>
</evidence>
<evidence type="ECO:0000256" key="1">
    <source>
        <dbReference type="SAM" id="SignalP"/>
    </source>
</evidence>
<organism evidence="2">
    <name type="scientific">Chromera velia CCMP2878</name>
    <dbReference type="NCBI Taxonomy" id="1169474"/>
    <lineage>
        <taxon>Eukaryota</taxon>
        <taxon>Sar</taxon>
        <taxon>Alveolata</taxon>
        <taxon>Colpodellida</taxon>
        <taxon>Chromeraceae</taxon>
        <taxon>Chromera</taxon>
    </lineage>
</organism>
<sequence length="88" mass="9701">GTRRRCSRLGLLTPLTLERLLLPVALLPPTTLASTLRTLRAISCSAKLMVVLGGRRRRTTINRFSDLVILSGVDLRVNVHKDLVVGEL</sequence>
<dbReference type="AlphaFoldDB" id="A0A0G4HFI5"/>
<feature type="non-terminal residue" evidence="2">
    <location>
        <position position="1"/>
    </location>
</feature>
<protein>
    <recommendedName>
        <fullName evidence="3">F-box domain-containing protein</fullName>
    </recommendedName>
</protein>